<feature type="compositionally biased region" description="Basic and acidic residues" evidence="1">
    <location>
        <begin position="211"/>
        <end position="229"/>
    </location>
</feature>
<proteinExistence type="predicted"/>
<evidence type="ECO:0000313" key="2">
    <source>
        <dbReference type="EMBL" id="AWM36979.1"/>
    </source>
</evidence>
<name>A0A2Z3GRI8_9BACT</name>
<dbReference type="EMBL" id="CP025958">
    <property type="protein sequence ID" value="AWM36979.1"/>
    <property type="molecule type" value="Genomic_DNA"/>
</dbReference>
<dbReference type="InterPro" id="IPR037053">
    <property type="entry name" value="Phage_tail_collar_dom_sf"/>
</dbReference>
<keyword evidence="3" id="KW-1185">Reference proteome</keyword>
<feature type="region of interest" description="Disordered" evidence="1">
    <location>
        <begin position="195"/>
        <end position="235"/>
    </location>
</feature>
<dbReference type="KEGG" id="gog:C1280_08065"/>
<reference evidence="2 3" key="1">
    <citation type="submission" date="2018-01" db="EMBL/GenBank/DDBJ databases">
        <title>G. obscuriglobus.</title>
        <authorList>
            <person name="Franke J."/>
            <person name="Blomberg W."/>
            <person name="Selmecki A."/>
        </authorList>
    </citation>
    <scope>NUCLEOTIDE SEQUENCE [LARGE SCALE GENOMIC DNA]</scope>
    <source>
        <strain evidence="2 3">DSM 5831</strain>
    </source>
</reference>
<organism evidence="2 3">
    <name type="scientific">Gemmata obscuriglobus</name>
    <dbReference type="NCBI Taxonomy" id="114"/>
    <lineage>
        <taxon>Bacteria</taxon>
        <taxon>Pseudomonadati</taxon>
        <taxon>Planctomycetota</taxon>
        <taxon>Planctomycetia</taxon>
        <taxon>Gemmatales</taxon>
        <taxon>Gemmataceae</taxon>
        <taxon>Gemmata</taxon>
    </lineage>
</organism>
<evidence type="ECO:0000313" key="3">
    <source>
        <dbReference type="Proteomes" id="UP000245802"/>
    </source>
</evidence>
<dbReference type="AlphaFoldDB" id="A0A2Z3GRI8"/>
<dbReference type="Proteomes" id="UP000245802">
    <property type="component" value="Chromosome"/>
</dbReference>
<gene>
    <name evidence="2" type="ORF">C1280_08065</name>
</gene>
<dbReference type="Gene3D" id="3.90.1340.10">
    <property type="entry name" value="Phage tail collar domain"/>
    <property type="match status" value="1"/>
</dbReference>
<protein>
    <recommendedName>
        <fullName evidence="4">Tail fiber protein</fullName>
    </recommendedName>
</protein>
<dbReference type="SUPFAM" id="SSF88874">
    <property type="entry name" value="Receptor-binding domain of short tail fibre protein gp12"/>
    <property type="match status" value="1"/>
</dbReference>
<accession>A0A2Z3GRI8</accession>
<evidence type="ECO:0000256" key="1">
    <source>
        <dbReference type="SAM" id="MobiDB-lite"/>
    </source>
</evidence>
<evidence type="ECO:0008006" key="4">
    <source>
        <dbReference type="Google" id="ProtNLM"/>
    </source>
</evidence>
<sequence>MVAAVAVFGMKPAESDDVAKLRQEVAELKAALLADRLTTTKTAEDVSHLSRTSPPVGTVTAFAGTWPPKRSDGGVWTEAEIGWLLCDGRKWEDKSLDGVRADLWELRAVLDGPNYIPQRSAPHALHLPDYRGYFLRGLDTSPFMGPAGRDKGEPRTVGLSQGYATARPAGKDAFTTDKKGAHSHPLKMELKASRKAGGAAENAHTVTSINDENKKSQLPLEKDGDHVHEITGGGDAETRPVNVVVYWVIKFK</sequence>